<dbReference type="PRINTS" id="PR00762">
    <property type="entry name" value="CLCHANNEL"/>
</dbReference>
<keyword evidence="6 11" id="KW-0472">Membrane</keyword>
<feature type="transmembrane region" description="Helical" evidence="11">
    <location>
        <begin position="199"/>
        <end position="218"/>
    </location>
</feature>
<dbReference type="Gene3D" id="1.10.3080.10">
    <property type="entry name" value="Clc chloride channel"/>
    <property type="match status" value="1"/>
</dbReference>
<keyword evidence="2" id="KW-0813">Transport</keyword>
<evidence type="ECO:0000256" key="4">
    <source>
        <dbReference type="ARBA" id="ARBA00022989"/>
    </source>
</evidence>
<protein>
    <submittedName>
        <fullName evidence="13">Chloride channel protein</fullName>
    </submittedName>
</protein>
<dbReference type="PROSITE" id="PS51371">
    <property type="entry name" value="CBS"/>
    <property type="match status" value="2"/>
</dbReference>
<dbReference type="SUPFAM" id="SSF54631">
    <property type="entry name" value="CBS-domain pair"/>
    <property type="match status" value="1"/>
</dbReference>
<dbReference type="Gene3D" id="3.10.580.10">
    <property type="entry name" value="CBS-domain"/>
    <property type="match status" value="1"/>
</dbReference>
<feature type="transmembrane region" description="Helical" evidence="11">
    <location>
        <begin position="314"/>
        <end position="333"/>
    </location>
</feature>
<evidence type="ECO:0000256" key="8">
    <source>
        <dbReference type="ARBA" id="ARBA00023214"/>
    </source>
</evidence>
<name>A0A179D2L9_9BACT</name>
<dbReference type="STRING" id="999894.TDIS_1958"/>
<feature type="domain" description="CBS" evidence="12">
    <location>
        <begin position="522"/>
        <end position="580"/>
    </location>
</feature>
<feature type="transmembrane region" description="Helical" evidence="11">
    <location>
        <begin position="63"/>
        <end position="87"/>
    </location>
</feature>
<feature type="transmembrane region" description="Helical" evidence="11">
    <location>
        <begin position="12"/>
        <end position="30"/>
    </location>
</feature>
<comment type="subcellular location">
    <subcellularLocation>
        <location evidence="1">Membrane</location>
        <topology evidence="1">Multi-pass membrane protein</topology>
    </subcellularLocation>
</comment>
<feature type="transmembrane region" description="Helical" evidence="11">
    <location>
        <begin position="279"/>
        <end position="302"/>
    </location>
</feature>
<feature type="transmembrane region" description="Helical" evidence="11">
    <location>
        <begin position="238"/>
        <end position="259"/>
    </location>
</feature>
<evidence type="ECO:0000256" key="1">
    <source>
        <dbReference type="ARBA" id="ARBA00004141"/>
    </source>
</evidence>
<keyword evidence="7" id="KW-0869">Chloride channel</keyword>
<evidence type="ECO:0000256" key="10">
    <source>
        <dbReference type="PROSITE-ProRule" id="PRU00703"/>
    </source>
</evidence>
<dbReference type="InterPro" id="IPR001807">
    <property type="entry name" value="ClC"/>
</dbReference>
<gene>
    <name evidence="13" type="ORF">TDIS_1958</name>
</gene>
<evidence type="ECO:0000259" key="12">
    <source>
        <dbReference type="PROSITE" id="PS51371"/>
    </source>
</evidence>
<dbReference type="GO" id="GO:0034707">
    <property type="term" value="C:chloride channel complex"/>
    <property type="evidence" value="ECO:0007669"/>
    <property type="project" value="UniProtKB-KW"/>
</dbReference>
<evidence type="ECO:0000256" key="9">
    <source>
        <dbReference type="ARBA" id="ARBA00023303"/>
    </source>
</evidence>
<dbReference type="CDD" id="cd04613">
    <property type="entry name" value="CBS_pair_voltage-gated_CLC_bac"/>
    <property type="match status" value="1"/>
</dbReference>
<organism evidence="13 14">
    <name type="scientific">Thermosulfurimonas dismutans</name>
    <dbReference type="NCBI Taxonomy" id="999894"/>
    <lineage>
        <taxon>Bacteria</taxon>
        <taxon>Pseudomonadati</taxon>
        <taxon>Thermodesulfobacteriota</taxon>
        <taxon>Thermodesulfobacteria</taxon>
        <taxon>Thermodesulfobacteriales</taxon>
        <taxon>Thermodesulfobacteriaceae</taxon>
        <taxon>Thermosulfurimonas</taxon>
    </lineage>
</organism>
<evidence type="ECO:0000256" key="7">
    <source>
        <dbReference type="ARBA" id="ARBA00023173"/>
    </source>
</evidence>
<dbReference type="PANTHER" id="PTHR43427:SF6">
    <property type="entry name" value="CHLORIDE CHANNEL PROTEIN CLC-E"/>
    <property type="match status" value="1"/>
</dbReference>
<reference evidence="13 14" key="1">
    <citation type="submission" date="2016-04" db="EMBL/GenBank/DDBJ databases">
        <title>Genome analysis of Thermosulfurimonas dismutans, the first thermophilic sulfur-disproportionating bacterium of the phylum Thermodesulfobacteria.</title>
        <authorList>
            <person name="Mardanov A.V."/>
            <person name="Beletsky A.V."/>
            <person name="Kadnikov V.V."/>
            <person name="Slobodkin A.I."/>
            <person name="Ravin N.V."/>
        </authorList>
    </citation>
    <scope>NUCLEOTIDE SEQUENCE [LARGE SCALE GENOMIC DNA]</scope>
    <source>
        <strain evidence="13 14">S95</strain>
    </source>
</reference>
<keyword evidence="10" id="KW-0129">CBS domain</keyword>
<comment type="caution">
    <text evidence="13">The sequence shown here is derived from an EMBL/GenBank/DDBJ whole genome shotgun (WGS) entry which is preliminary data.</text>
</comment>
<dbReference type="Pfam" id="PF00571">
    <property type="entry name" value="CBS"/>
    <property type="match status" value="2"/>
</dbReference>
<keyword evidence="5" id="KW-0406">Ion transport</keyword>
<keyword evidence="3 11" id="KW-0812">Transmembrane</keyword>
<proteinExistence type="predicted"/>
<evidence type="ECO:0000256" key="3">
    <source>
        <dbReference type="ARBA" id="ARBA00022692"/>
    </source>
</evidence>
<feature type="domain" description="CBS" evidence="12">
    <location>
        <begin position="455"/>
        <end position="515"/>
    </location>
</feature>
<evidence type="ECO:0000256" key="11">
    <source>
        <dbReference type="SAM" id="Phobius"/>
    </source>
</evidence>
<dbReference type="InterPro" id="IPR046342">
    <property type="entry name" value="CBS_dom_sf"/>
</dbReference>
<dbReference type="PANTHER" id="PTHR43427">
    <property type="entry name" value="CHLORIDE CHANNEL PROTEIN CLC-E"/>
    <property type="match status" value="1"/>
</dbReference>
<evidence type="ECO:0000313" key="13">
    <source>
        <dbReference type="EMBL" id="OAQ19959.1"/>
    </source>
</evidence>
<dbReference type="Proteomes" id="UP000078390">
    <property type="component" value="Unassembled WGS sequence"/>
</dbReference>
<dbReference type="CDD" id="cd00400">
    <property type="entry name" value="Voltage_gated_ClC"/>
    <property type="match status" value="1"/>
</dbReference>
<dbReference type="AlphaFoldDB" id="A0A179D2L9"/>
<dbReference type="EMBL" id="LWLG01000019">
    <property type="protein sequence ID" value="OAQ19959.1"/>
    <property type="molecule type" value="Genomic_DNA"/>
</dbReference>
<keyword evidence="14" id="KW-1185">Reference proteome</keyword>
<dbReference type="InterPro" id="IPR050368">
    <property type="entry name" value="ClC-type_chloride_channel"/>
</dbReference>
<keyword evidence="4 11" id="KW-1133">Transmembrane helix</keyword>
<keyword evidence="9" id="KW-0407">Ion channel</keyword>
<dbReference type="SUPFAM" id="SSF81340">
    <property type="entry name" value="Clc chloride channel"/>
    <property type="match status" value="1"/>
</dbReference>
<dbReference type="InterPro" id="IPR000644">
    <property type="entry name" value="CBS_dom"/>
</dbReference>
<dbReference type="GO" id="GO:0005254">
    <property type="term" value="F:chloride channel activity"/>
    <property type="evidence" value="ECO:0007669"/>
    <property type="project" value="UniProtKB-KW"/>
</dbReference>
<sequence length="591" mass="64686">MKRKQARLLLDAVFLGLVGAIVARLFSLMVDFSQEFFLGKIALYHPPGLPNEGGLPQEVVGPYGLALIPLVTTIGGFLSGLLVYLLAPEARGHGTEAAIRAFHFLEGYIRARVPWVKMFASAITLGSGGSAGREGPASQIGAGIGSLYGTLFRRSSSERRLLLLMGMSGALSAIFRSPMGTAFFAVEVLYSQIEFETQALIYCIFSAGVAYLVSGFVVGWEPLFRVPEDLSITSPEQYLGFLVLGVLAGIVGTIAPLVFHYTQRLFERLPLPFYLRSAFGGLLLGLMGLALPQVLGIGYGWLQKAIDGELPGKLMLLLCLAKILAFSLTIGSGGSGGDFAPSLFVGGMLGGFVAYLFNQPPAPYVVIGMASVFGAAARAPMANIFIVLEITGAFALMPATTLSVMLAYIVQTALSSPLPVKSLYDSQVPNRVHSPAHRGEFFTDILADIKVKDIFQPEKVWAVIPEDMTLRQFVKLFGRTEQQYFPVVDAEGRLSGIFSINDVRPYLLNEDLWDLLIIKDIARRDVITTHPEEDINTVLRKFTIRNIDQLPVVKTEDPRIFLGMISRREVINFYNQQLEKMRRAENLIYVV</sequence>
<feature type="transmembrane region" description="Helical" evidence="11">
    <location>
        <begin position="161"/>
        <end position="179"/>
    </location>
</feature>
<dbReference type="RefSeq" id="WP_068671696.1">
    <property type="nucleotide sequence ID" value="NZ_LWLG01000019.1"/>
</dbReference>
<evidence type="ECO:0000256" key="2">
    <source>
        <dbReference type="ARBA" id="ARBA00022448"/>
    </source>
</evidence>
<dbReference type="OrthoDB" id="9767361at2"/>
<evidence type="ECO:0000256" key="6">
    <source>
        <dbReference type="ARBA" id="ARBA00023136"/>
    </source>
</evidence>
<evidence type="ECO:0000313" key="14">
    <source>
        <dbReference type="Proteomes" id="UP000078390"/>
    </source>
</evidence>
<keyword evidence="8" id="KW-0868">Chloride</keyword>
<dbReference type="InterPro" id="IPR014743">
    <property type="entry name" value="Cl-channel_core"/>
</dbReference>
<feature type="transmembrane region" description="Helical" evidence="11">
    <location>
        <begin position="394"/>
        <end position="414"/>
    </location>
</feature>
<dbReference type="Pfam" id="PF00654">
    <property type="entry name" value="Voltage_CLC"/>
    <property type="match status" value="1"/>
</dbReference>
<evidence type="ECO:0000256" key="5">
    <source>
        <dbReference type="ARBA" id="ARBA00023065"/>
    </source>
</evidence>
<accession>A0A179D2L9</accession>
<dbReference type="SMART" id="SM00116">
    <property type="entry name" value="CBS"/>
    <property type="match status" value="2"/>
</dbReference>